<dbReference type="EMBL" id="AP012319">
    <property type="protein sequence ID" value="BAL92260.1"/>
    <property type="molecule type" value="Genomic_DNA"/>
</dbReference>
<gene>
    <name evidence="8" type="ordered locus">AMIS_70400</name>
</gene>
<evidence type="ECO:0000313" key="9">
    <source>
        <dbReference type="Proteomes" id="UP000007882"/>
    </source>
</evidence>
<keyword evidence="3 6" id="KW-0812">Transmembrane</keyword>
<comment type="similarity">
    <text evidence="2">Belongs to the GtrA family.</text>
</comment>
<protein>
    <submittedName>
        <fullName evidence="8">Putative GtrA-like protein</fullName>
    </submittedName>
</protein>
<feature type="transmembrane region" description="Helical" evidence="6">
    <location>
        <begin position="7"/>
        <end position="28"/>
    </location>
</feature>
<dbReference type="PANTHER" id="PTHR38459:SF1">
    <property type="entry name" value="PROPHAGE BACTOPRENOL-LINKED GLUCOSE TRANSLOCASE HOMOLOG"/>
    <property type="match status" value="1"/>
</dbReference>
<proteinExistence type="inferred from homology"/>
<dbReference type="InterPro" id="IPR007267">
    <property type="entry name" value="GtrA_DPMS_TM"/>
</dbReference>
<dbReference type="Proteomes" id="UP000007882">
    <property type="component" value="Chromosome"/>
</dbReference>
<dbReference type="RefSeq" id="WP_014447145.1">
    <property type="nucleotide sequence ID" value="NC_017093.1"/>
</dbReference>
<keyword evidence="9" id="KW-1185">Reference proteome</keyword>
<dbReference type="GO" id="GO:0005886">
    <property type="term" value="C:plasma membrane"/>
    <property type="evidence" value="ECO:0007669"/>
    <property type="project" value="TreeGrafter"/>
</dbReference>
<reference evidence="8 9" key="1">
    <citation type="submission" date="2012-02" db="EMBL/GenBank/DDBJ databases">
        <title>Complete genome sequence of Actinoplanes missouriensis 431 (= NBRC 102363).</title>
        <authorList>
            <person name="Ohnishi Y."/>
            <person name="Ishikawa J."/>
            <person name="Sekine M."/>
            <person name="Hosoyama A."/>
            <person name="Harada T."/>
            <person name="Narita H."/>
            <person name="Hata T."/>
            <person name="Konno Y."/>
            <person name="Tutikane K."/>
            <person name="Fujita N."/>
            <person name="Horinouchi S."/>
            <person name="Hayakawa M."/>
        </authorList>
    </citation>
    <scope>NUCLEOTIDE SEQUENCE [LARGE SCALE GENOMIC DNA]</scope>
    <source>
        <strain evidence="9">ATCC 14538 / DSM 43046 / CBS 188.64 / JCM 3121 / NBRC 102363 / NCIMB 12654 / NRRL B-3342 / UNCC 431</strain>
    </source>
</reference>
<dbReference type="HOGENOM" id="CLU_083873_6_2_11"/>
<keyword evidence="4 6" id="KW-1133">Transmembrane helix</keyword>
<dbReference type="STRING" id="512565.AMIS_70400"/>
<accession>I0HGX3</accession>
<evidence type="ECO:0000256" key="2">
    <source>
        <dbReference type="ARBA" id="ARBA00009399"/>
    </source>
</evidence>
<dbReference type="PATRIC" id="fig|512565.3.peg.7046"/>
<dbReference type="AlphaFoldDB" id="I0HGX3"/>
<feature type="transmembrane region" description="Helical" evidence="6">
    <location>
        <begin position="40"/>
        <end position="59"/>
    </location>
</feature>
<name>I0HGX3_ACTM4</name>
<evidence type="ECO:0000256" key="5">
    <source>
        <dbReference type="ARBA" id="ARBA00023136"/>
    </source>
</evidence>
<organism evidence="8 9">
    <name type="scientific">Actinoplanes missouriensis (strain ATCC 14538 / DSM 43046 / CBS 188.64 / JCM 3121 / NBRC 102363 / NCIMB 12654 / NRRL B-3342 / UNCC 431)</name>
    <dbReference type="NCBI Taxonomy" id="512565"/>
    <lineage>
        <taxon>Bacteria</taxon>
        <taxon>Bacillati</taxon>
        <taxon>Actinomycetota</taxon>
        <taxon>Actinomycetes</taxon>
        <taxon>Micromonosporales</taxon>
        <taxon>Micromonosporaceae</taxon>
        <taxon>Actinoplanes</taxon>
    </lineage>
</organism>
<dbReference type="eggNOG" id="COG2246">
    <property type="taxonomic scope" value="Bacteria"/>
</dbReference>
<dbReference type="KEGG" id="ams:AMIS_70400"/>
<evidence type="ECO:0000256" key="1">
    <source>
        <dbReference type="ARBA" id="ARBA00004141"/>
    </source>
</evidence>
<evidence type="ECO:0000256" key="4">
    <source>
        <dbReference type="ARBA" id="ARBA00022989"/>
    </source>
</evidence>
<dbReference type="InterPro" id="IPR051401">
    <property type="entry name" value="GtrA_CellWall_Glycosyl"/>
</dbReference>
<dbReference type="PANTHER" id="PTHR38459">
    <property type="entry name" value="PROPHAGE BACTOPRENOL-LINKED GLUCOSE TRANSLOCASE HOMOLOG"/>
    <property type="match status" value="1"/>
</dbReference>
<evidence type="ECO:0000313" key="8">
    <source>
        <dbReference type="EMBL" id="BAL92260.1"/>
    </source>
</evidence>
<keyword evidence="5 6" id="KW-0472">Membrane</keyword>
<feature type="transmembrane region" description="Helical" evidence="6">
    <location>
        <begin position="71"/>
        <end position="90"/>
    </location>
</feature>
<feature type="domain" description="GtrA/DPMS transmembrane" evidence="7">
    <location>
        <begin position="9"/>
        <end position="121"/>
    </location>
</feature>
<feature type="transmembrane region" description="Helical" evidence="6">
    <location>
        <begin position="96"/>
        <end position="115"/>
    </location>
</feature>
<comment type="subcellular location">
    <subcellularLocation>
        <location evidence="1">Membrane</location>
        <topology evidence="1">Multi-pass membrane protein</topology>
    </subcellularLocation>
</comment>
<dbReference type="OrthoDB" id="9812049at2"/>
<dbReference type="GO" id="GO:0000271">
    <property type="term" value="P:polysaccharide biosynthetic process"/>
    <property type="evidence" value="ECO:0007669"/>
    <property type="project" value="InterPro"/>
</dbReference>
<evidence type="ECO:0000256" key="6">
    <source>
        <dbReference type="SAM" id="Phobius"/>
    </source>
</evidence>
<sequence>MPNADRLLRYGVSGGLSALTHFGVGLAGTRVLPPVPASSAGFAASVVVSYLLQHSWVFRSGTGHRVAAPRFLAVTAAAFTLNAAVLWLGADVIGGPYPAVQAVALVLIPLLNYAINSRWTFTGVRPDPSPTAPTPSPSPPGD</sequence>
<dbReference type="Pfam" id="PF04138">
    <property type="entry name" value="GtrA_DPMS_TM"/>
    <property type="match status" value="1"/>
</dbReference>
<evidence type="ECO:0000256" key="3">
    <source>
        <dbReference type="ARBA" id="ARBA00022692"/>
    </source>
</evidence>
<evidence type="ECO:0000259" key="7">
    <source>
        <dbReference type="Pfam" id="PF04138"/>
    </source>
</evidence>